<sequence>MKTVYQTDDNNVLAYAFDIPPQHDIGYVLPYGAVDVTPPELPAGRCARWRTELPRVGAAYGAAGSGDWVSEEDHRETALFRTANGAAYEVGTLADGLSYAGVGPLPAWLTAQPYPGVFHIWRDGAWVVDADARDQAAAAAERAWRDGEIARITWLRDRHRDEMEAGSQSSSLTAAQYVQLQTYIQALRDWPANPSFPSASTRPAAPDWLAGALA</sequence>
<evidence type="ECO:0000259" key="1">
    <source>
        <dbReference type="Pfam" id="PF16778"/>
    </source>
</evidence>
<accession>A0A7T4B2U3</accession>
<name>A0A7T4B2U3_9BURK</name>
<dbReference type="Pfam" id="PF16778">
    <property type="entry name" value="Phage_tail_APC"/>
    <property type="match status" value="1"/>
</dbReference>
<protein>
    <recommendedName>
        <fullName evidence="1">Phage tail assembly chaperone-like domain-containing protein</fullName>
    </recommendedName>
</protein>
<evidence type="ECO:0000313" key="3">
    <source>
        <dbReference type="Proteomes" id="UP000595231"/>
    </source>
</evidence>
<feature type="domain" description="Phage tail assembly chaperone-like" evidence="1">
    <location>
        <begin position="138"/>
        <end position="207"/>
    </location>
</feature>
<dbReference type="EMBL" id="CP065997">
    <property type="protein sequence ID" value="QQB34690.1"/>
    <property type="molecule type" value="Genomic_DNA"/>
</dbReference>
<proteinExistence type="predicted"/>
<organism evidence="2 3">
    <name type="scientific">Achromobacter deleyi</name>
    <dbReference type="NCBI Taxonomy" id="1353891"/>
    <lineage>
        <taxon>Bacteria</taxon>
        <taxon>Pseudomonadati</taxon>
        <taxon>Pseudomonadota</taxon>
        <taxon>Betaproteobacteria</taxon>
        <taxon>Burkholderiales</taxon>
        <taxon>Alcaligenaceae</taxon>
        <taxon>Achromobacter</taxon>
    </lineage>
</organism>
<evidence type="ECO:0000313" key="2">
    <source>
        <dbReference type="EMBL" id="QQB34690.1"/>
    </source>
</evidence>
<gene>
    <name evidence="2" type="ORF">I6I07_29695</name>
</gene>
<dbReference type="RefSeq" id="WP_198484778.1">
    <property type="nucleotide sequence ID" value="NZ_CP065997.1"/>
</dbReference>
<reference evidence="2 3" key="1">
    <citation type="submission" date="2020-12" db="EMBL/GenBank/DDBJ databases">
        <title>FDA dAtabase for Regulatory Grade micrObial Sequences (FDA-ARGOS): Supporting development and validation of Infectious Disease Dx tests.</title>
        <authorList>
            <person name="Sproer C."/>
            <person name="Gronow S."/>
            <person name="Severitt S."/>
            <person name="Schroder I."/>
            <person name="Tallon L."/>
            <person name="Sadzewicz L."/>
            <person name="Zhao X."/>
            <person name="Boylan J."/>
            <person name="Ott S."/>
            <person name="Bowen H."/>
            <person name="Vavikolanu K."/>
            <person name="Mehta A."/>
            <person name="Aluvathingal J."/>
            <person name="Nadendla S."/>
            <person name="Lowell S."/>
            <person name="Myers T."/>
            <person name="Yan Y."/>
            <person name="Sichtig H."/>
        </authorList>
    </citation>
    <scope>NUCLEOTIDE SEQUENCE [LARGE SCALE GENOMIC DNA]</scope>
    <source>
        <strain evidence="2 3">FDAARGOS_1050</strain>
    </source>
</reference>
<dbReference type="Proteomes" id="UP000595231">
    <property type="component" value="Chromosome"/>
</dbReference>
<dbReference type="AlphaFoldDB" id="A0A7T4B2U3"/>
<dbReference type="InterPro" id="IPR031893">
    <property type="entry name" value="Phage_tail_APC"/>
</dbReference>